<protein>
    <submittedName>
        <fullName evidence="9">Putative Mg2+ transporter-C (MgtC) family protein</fullName>
    </submittedName>
</protein>
<organism evidence="9 10">
    <name type="scientific">Lactonifactor longoviformis DSM 17459</name>
    <dbReference type="NCBI Taxonomy" id="1122155"/>
    <lineage>
        <taxon>Bacteria</taxon>
        <taxon>Bacillati</taxon>
        <taxon>Bacillota</taxon>
        <taxon>Clostridia</taxon>
        <taxon>Eubacteriales</taxon>
        <taxon>Clostridiaceae</taxon>
        <taxon>Lactonifactor</taxon>
    </lineage>
</organism>
<dbReference type="AlphaFoldDB" id="A0A1M5BNM2"/>
<evidence type="ECO:0000313" key="9">
    <source>
        <dbReference type="EMBL" id="SHF43990.1"/>
    </source>
</evidence>
<dbReference type="Proteomes" id="UP000184245">
    <property type="component" value="Unassembled WGS sequence"/>
</dbReference>
<keyword evidence="5 7" id="KW-1133">Transmembrane helix</keyword>
<feature type="transmembrane region" description="Helical" evidence="7">
    <location>
        <begin position="74"/>
        <end position="92"/>
    </location>
</feature>
<evidence type="ECO:0000256" key="4">
    <source>
        <dbReference type="ARBA" id="ARBA00022692"/>
    </source>
</evidence>
<feature type="transmembrane region" description="Helical" evidence="7">
    <location>
        <begin position="42"/>
        <end position="62"/>
    </location>
</feature>
<accession>A0A1M5BNM2</accession>
<dbReference type="PANTHER" id="PTHR33778:SF1">
    <property type="entry name" value="MAGNESIUM TRANSPORTER YHID-RELATED"/>
    <property type="match status" value="1"/>
</dbReference>
<comment type="subcellular location">
    <subcellularLocation>
        <location evidence="1">Cell membrane</location>
        <topology evidence="1">Multi-pass membrane protein</topology>
    </subcellularLocation>
</comment>
<dbReference type="STRING" id="1122155.SAMN02745158_03746"/>
<comment type="similarity">
    <text evidence="2">Belongs to the MgtC/SapB family.</text>
</comment>
<dbReference type="InterPro" id="IPR003416">
    <property type="entry name" value="MgtC/SapB/SrpB/YhiD_fam"/>
</dbReference>
<dbReference type="InterPro" id="IPR049177">
    <property type="entry name" value="MgtC_SapB_SrpB_YhiD_N"/>
</dbReference>
<name>A0A1M5BNM2_9CLOT</name>
<evidence type="ECO:0000256" key="6">
    <source>
        <dbReference type="ARBA" id="ARBA00023136"/>
    </source>
</evidence>
<dbReference type="RefSeq" id="WP_341443519.1">
    <property type="nucleotide sequence ID" value="NZ_FQVI01000028.1"/>
</dbReference>
<gene>
    <name evidence="9" type="ORF">SAMN02745158_03746</name>
</gene>
<dbReference type="Pfam" id="PF02308">
    <property type="entry name" value="MgtC"/>
    <property type="match status" value="1"/>
</dbReference>
<feature type="transmembrane region" description="Helical" evidence="7">
    <location>
        <begin position="104"/>
        <end position="133"/>
    </location>
</feature>
<evidence type="ECO:0000313" key="10">
    <source>
        <dbReference type="Proteomes" id="UP000184245"/>
    </source>
</evidence>
<evidence type="ECO:0000256" key="5">
    <source>
        <dbReference type="ARBA" id="ARBA00022989"/>
    </source>
</evidence>
<evidence type="ECO:0000256" key="2">
    <source>
        <dbReference type="ARBA" id="ARBA00009298"/>
    </source>
</evidence>
<feature type="domain" description="MgtC/SapB/SrpB/YhiD N-terminal" evidence="8">
    <location>
        <begin position="15"/>
        <end position="139"/>
    </location>
</feature>
<reference evidence="9 10" key="1">
    <citation type="submission" date="2016-11" db="EMBL/GenBank/DDBJ databases">
        <authorList>
            <person name="Jaros S."/>
            <person name="Januszkiewicz K."/>
            <person name="Wedrychowicz H."/>
        </authorList>
    </citation>
    <scope>NUCLEOTIDE SEQUENCE [LARGE SCALE GENOMIC DNA]</scope>
    <source>
        <strain evidence="9 10">DSM 17459</strain>
    </source>
</reference>
<keyword evidence="6 7" id="KW-0472">Membrane</keyword>
<dbReference type="EMBL" id="FQVI01000028">
    <property type="protein sequence ID" value="SHF43990.1"/>
    <property type="molecule type" value="Genomic_DNA"/>
</dbReference>
<keyword evidence="4 7" id="KW-0812">Transmembrane</keyword>
<evidence type="ECO:0000256" key="7">
    <source>
        <dbReference type="SAM" id="Phobius"/>
    </source>
</evidence>
<keyword evidence="3" id="KW-1003">Cell membrane</keyword>
<evidence type="ECO:0000259" key="8">
    <source>
        <dbReference type="Pfam" id="PF02308"/>
    </source>
</evidence>
<dbReference type="PANTHER" id="PTHR33778">
    <property type="entry name" value="PROTEIN MGTC"/>
    <property type="match status" value="1"/>
</dbReference>
<sequence length="223" mass="24577">MQAYFMEQGIFLLRLLGASVCGGIIGYERESRLKIAGIRTHTIVSLASALMMILSKYAFYDVLSDTIRLDPSRIAAGVVTAIGFLGASVIFTRNMNVSGLTTAAGIWATVGIGMAFGAGMYIMGAASTLIILLMQYIFHRNLKIVKSPAIEQITIHIQEDQDINGLLDRAFTSREIKISNIKATRIQGQMLELKLFVRFPINYEVEDVIELLKDIPEIASIDI</sequence>
<dbReference type="PRINTS" id="PR01837">
    <property type="entry name" value="MGTCSAPBPROT"/>
</dbReference>
<proteinExistence type="inferred from homology"/>
<evidence type="ECO:0000256" key="1">
    <source>
        <dbReference type="ARBA" id="ARBA00004651"/>
    </source>
</evidence>
<keyword evidence="10" id="KW-1185">Reference proteome</keyword>
<dbReference type="GO" id="GO:0005886">
    <property type="term" value="C:plasma membrane"/>
    <property type="evidence" value="ECO:0007669"/>
    <property type="project" value="UniProtKB-SubCell"/>
</dbReference>
<evidence type="ECO:0000256" key="3">
    <source>
        <dbReference type="ARBA" id="ARBA00022475"/>
    </source>
</evidence>